<name>M2Y416_GALSU</name>
<sequence>MRNRHKRRTAYRHSILFVSSVLIFFVSILYSCSRVGFIQTKSREKLKELFYLQGYLNESLAKHFCFFGPHSRSGNPGIFPSPVCVGKHQGLEGIVIERPIVIYNITPDGNVNHAYHGDIYGFHFFLANCLEYLGENIFIGLPHLYSKDLKKELGSKDNNWQTWAILLAAIYSVGKNNILFADSRLHCFPYAVVIDGGAWETYWTAPFSIYPVNLTSKKTSEILLQAPESMKAKAVFFFQRASLALLSNNITVKEEKADKLRVTVYARMDTNRRIWRNCNETLERLEKISCIEIQYVEKMPASFIEQVRLFYETDIFIAPHGAANVNSMFMQRGRFFIEIENRCKRTAGSFQWAFWHAPKVGVQMKIISCTPLHYQKQTETHSELIDFNANTDELMNVIHEAISSLKSNCK</sequence>
<evidence type="ECO:0000256" key="1">
    <source>
        <dbReference type="ARBA" id="ARBA00022676"/>
    </source>
</evidence>
<feature type="domain" description="Glycosyltransferase 61 catalytic" evidence="4">
    <location>
        <begin position="252"/>
        <end position="333"/>
    </location>
</feature>
<organism evidence="5 6">
    <name type="scientific">Galdieria sulphuraria</name>
    <name type="common">Red alga</name>
    <dbReference type="NCBI Taxonomy" id="130081"/>
    <lineage>
        <taxon>Eukaryota</taxon>
        <taxon>Rhodophyta</taxon>
        <taxon>Bangiophyceae</taxon>
        <taxon>Galdieriales</taxon>
        <taxon>Galdieriaceae</taxon>
        <taxon>Galdieria</taxon>
    </lineage>
</organism>
<dbReference type="InterPro" id="IPR049625">
    <property type="entry name" value="Glyco_transf_61_cat"/>
</dbReference>
<dbReference type="GO" id="GO:0016757">
    <property type="term" value="F:glycosyltransferase activity"/>
    <property type="evidence" value="ECO:0007669"/>
    <property type="project" value="UniProtKB-KW"/>
</dbReference>
<keyword evidence="6" id="KW-1185">Reference proteome</keyword>
<dbReference type="Gramene" id="EME30569">
    <property type="protein sequence ID" value="EME30569"/>
    <property type="gene ID" value="Gasu_20320"/>
</dbReference>
<keyword evidence="1" id="KW-0328">Glycosyltransferase</keyword>
<evidence type="ECO:0000259" key="4">
    <source>
        <dbReference type="Pfam" id="PF04577"/>
    </source>
</evidence>
<dbReference type="AlphaFoldDB" id="M2Y416"/>
<dbReference type="PANTHER" id="PTHR20961">
    <property type="entry name" value="GLYCOSYLTRANSFERASE"/>
    <property type="match status" value="1"/>
</dbReference>
<reference evidence="6" key="1">
    <citation type="journal article" date="2013" name="Science">
        <title>Gene transfer from bacteria and archaea facilitated evolution of an extremophilic eukaryote.</title>
        <authorList>
            <person name="Schonknecht G."/>
            <person name="Chen W.H."/>
            <person name="Ternes C.M."/>
            <person name="Barbier G.G."/>
            <person name="Shrestha R.P."/>
            <person name="Stanke M."/>
            <person name="Brautigam A."/>
            <person name="Baker B.J."/>
            <person name="Banfield J.F."/>
            <person name="Garavito R.M."/>
            <person name="Carr K."/>
            <person name="Wilkerson C."/>
            <person name="Rensing S.A."/>
            <person name="Gagneul D."/>
            <person name="Dickenson N.E."/>
            <person name="Oesterhelt C."/>
            <person name="Lercher M.J."/>
            <person name="Weber A.P."/>
        </authorList>
    </citation>
    <scope>NUCLEOTIDE SEQUENCE [LARGE SCALE GENOMIC DNA]</scope>
    <source>
        <strain evidence="6">074W</strain>
    </source>
</reference>
<dbReference type="eggNOG" id="ENOG502SDNQ">
    <property type="taxonomic scope" value="Eukaryota"/>
</dbReference>
<keyword evidence="2" id="KW-0808">Transferase</keyword>
<evidence type="ECO:0000313" key="5">
    <source>
        <dbReference type="EMBL" id="EME30569.1"/>
    </source>
</evidence>
<dbReference type="Pfam" id="PF04577">
    <property type="entry name" value="Glyco_transf_61"/>
    <property type="match status" value="1"/>
</dbReference>
<dbReference type="OrthoDB" id="529273at2759"/>
<accession>M2Y416</accession>
<dbReference type="Proteomes" id="UP000030680">
    <property type="component" value="Unassembled WGS sequence"/>
</dbReference>
<dbReference type="KEGG" id="gsl:Gasu_20320"/>
<dbReference type="STRING" id="130081.M2Y416"/>
<evidence type="ECO:0000313" key="6">
    <source>
        <dbReference type="Proteomes" id="UP000030680"/>
    </source>
</evidence>
<protein>
    <recommendedName>
        <fullName evidence="4">Glycosyltransferase 61 catalytic domain-containing protein</fullName>
    </recommendedName>
</protein>
<dbReference type="RefSeq" id="XP_005707089.1">
    <property type="nucleotide sequence ID" value="XM_005707032.1"/>
</dbReference>
<keyword evidence="3" id="KW-0325">Glycoprotein</keyword>
<evidence type="ECO:0000256" key="2">
    <source>
        <dbReference type="ARBA" id="ARBA00022679"/>
    </source>
</evidence>
<dbReference type="InterPro" id="IPR007657">
    <property type="entry name" value="Glycosyltransferase_61"/>
</dbReference>
<gene>
    <name evidence="5" type="ORF">Gasu_20320</name>
</gene>
<proteinExistence type="predicted"/>
<evidence type="ECO:0000256" key="3">
    <source>
        <dbReference type="ARBA" id="ARBA00023180"/>
    </source>
</evidence>
<dbReference type="PROSITE" id="PS51257">
    <property type="entry name" value="PROKAR_LIPOPROTEIN"/>
    <property type="match status" value="1"/>
</dbReference>
<dbReference type="GeneID" id="17089287"/>
<dbReference type="EMBL" id="KB454498">
    <property type="protein sequence ID" value="EME30569.1"/>
    <property type="molecule type" value="Genomic_DNA"/>
</dbReference>